<dbReference type="InterPro" id="IPR002035">
    <property type="entry name" value="VWF_A"/>
</dbReference>
<reference evidence="3" key="2">
    <citation type="submission" date="2012-12" db="EMBL/GenBank/DDBJ databases">
        <authorList>
            <person name="Gao Y.W."/>
            <person name="Fan S.T."/>
            <person name="Sun H.T."/>
            <person name="Wang Z."/>
            <person name="Gao X.L."/>
            <person name="Li Y.G."/>
            <person name="Wang T.C."/>
            <person name="Zhang K."/>
            <person name="Xu W.W."/>
            <person name="Yu Z.J."/>
            <person name="Xia X.Z."/>
        </authorList>
    </citation>
    <scope>NUCLEOTIDE SEQUENCE</scope>
    <source>
        <strain evidence="3">FR3</strain>
    </source>
</reference>
<dbReference type="Pfam" id="PF13519">
    <property type="entry name" value="VWA_2"/>
    <property type="match status" value="1"/>
</dbReference>
<dbReference type="EMBL" id="LN856868">
    <property type="protein sequence ID" value="CRZ23483.1"/>
    <property type="molecule type" value="Genomic_DNA"/>
</dbReference>
<reference evidence="3" key="1">
    <citation type="journal article" date="2007" name="Science">
        <title>Draft genome of the filarial nematode parasite Brugia malayi.</title>
        <authorList>
            <person name="Ghedin E."/>
            <person name="Wang S."/>
            <person name="Spiro D."/>
            <person name="Caler E."/>
            <person name="Zhao Q."/>
            <person name="Crabtree J."/>
            <person name="Allen J.E."/>
            <person name="Delcher A.L."/>
            <person name="Guiliano D.B."/>
            <person name="Miranda-Saavedra D."/>
            <person name="Angiuoli S.V."/>
            <person name="Creasy T."/>
            <person name="Amedeo P."/>
            <person name="Haas B."/>
            <person name="El-Sayed N.M."/>
            <person name="Wortman J.R."/>
            <person name="Feldblyum T."/>
            <person name="Tallon L."/>
            <person name="Schatz M."/>
            <person name="Shumway M."/>
            <person name="Koo H."/>
            <person name="Salzberg S.L."/>
            <person name="Schobel S."/>
            <person name="Pertea M."/>
            <person name="Pop M."/>
            <person name="White O."/>
            <person name="Barton G.J."/>
            <person name="Carlow C.K."/>
            <person name="Crawford M.J."/>
            <person name="Daub J."/>
            <person name="Dimmic M.W."/>
            <person name="Estes C.F."/>
            <person name="Foster J.M."/>
            <person name="Ganatra M."/>
            <person name="Gregory W.F."/>
            <person name="Johnson N.M."/>
            <person name="Jin J."/>
            <person name="Komuniecki R."/>
            <person name="Korf I."/>
            <person name="Kumar S."/>
            <person name="Laney S."/>
            <person name="Li B.W."/>
            <person name="Li W."/>
            <person name="Lindblom T.H."/>
            <person name="Lustigman S."/>
            <person name="Ma D."/>
            <person name="Maina C.V."/>
            <person name="Martin D.M."/>
            <person name="McCarter J.P."/>
            <person name="McReynolds L."/>
            <person name="Mitreva M."/>
            <person name="Nutman T.B."/>
            <person name="Parkinson J."/>
            <person name="Peregrin-Alvarez J.M."/>
            <person name="Poole C."/>
            <person name="Ren Q."/>
            <person name="Saunders L."/>
            <person name="Sluder A.E."/>
            <person name="Smith K."/>
            <person name="Stanke M."/>
            <person name="Unnasch T.R."/>
            <person name="Ware J."/>
            <person name="Wei A.D."/>
            <person name="Weil G."/>
            <person name="Williams D.J."/>
            <person name="Zhang Y."/>
            <person name="Williams S.A."/>
            <person name="Fraser-Liggett C."/>
            <person name="Slatko B."/>
            <person name="Blaxter M.L."/>
            <person name="Scott A.L."/>
        </authorList>
    </citation>
    <scope>NUCLEOTIDE SEQUENCE</scope>
    <source>
        <strain evidence="3">FR3</strain>
    </source>
</reference>
<dbReference type="AlphaFoldDB" id="A0A0H5S5M2"/>
<gene>
    <name evidence="3" type="ORF">Bm3179</name>
    <name evidence="3" type="ORF">BM_Bm3179</name>
</gene>
<name>A0A0H5S5M2_BRUMA</name>
<feature type="compositionally biased region" description="Polar residues" evidence="1">
    <location>
        <begin position="795"/>
        <end position="813"/>
    </location>
</feature>
<feature type="domain" description="VWFA" evidence="2">
    <location>
        <begin position="57"/>
        <end position="186"/>
    </location>
</feature>
<evidence type="ECO:0000259" key="2">
    <source>
        <dbReference type="PROSITE" id="PS50234"/>
    </source>
</evidence>
<dbReference type="PANTHER" id="PTHR12957:SF2">
    <property type="entry name" value="INTEGRATOR COMPLEX SUBUNIT 6"/>
    <property type="match status" value="1"/>
</dbReference>
<evidence type="ECO:0000313" key="3">
    <source>
        <dbReference type="EMBL" id="CRZ23483.1"/>
    </source>
</evidence>
<dbReference type="OMA" id="LNQNHYG"/>
<feature type="region of interest" description="Disordered" evidence="1">
    <location>
        <begin position="713"/>
        <end position="776"/>
    </location>
</feature>
<dbReference type="Gene3D" id="3.40.50.410">
    <property type="entry name" value="von Willebrand factor, type A domain"/>
    <property type="match status" value="1"/>
</dbReference>
<dbReference type="GO" id="GO:0034472">
    <property type="term" value="P:snRNA 3'-end processing"/>
    <property type="evidence" value="ECO:0007669"/>
    <property type="project" value="TreeGrafter"/>
</dbReference>
<dbReference type="SUPFAM" id="SSF53300">
    <property type="entry name" value="vWA-like"/>
    <property type="match status" value="1"/>
</dbReference>
<dbReference type="PROSITE" id="PS50234">
    <property type="entry name" value="VWFA"/>
    <property type="match status" value="1"/>
</dbReference>
<dbReference type="Pfam" id="PF25462">
    <property type="entry name" value="Beta-barrel_INTS6"/>
    <property type="match status" value="1"/>
</dbReference>
<dbReference type="PANTHER" id="PTHR12957">
    <property type="entry name" value="DEAD/H BOX POLYPEPTIDE 26/DICE1-RELATED"/>
    <property type="match status" value="1"/>
</dbReference>
<dbReference type="FunFam" id="3.40.50.410:FF:000010">
    <property type="entry name" value="Integrator complex subunit 6 like"/>
    <property type="match status" value="1"/>
</dbReference>
<dbReference type="InterPro" id="IPR036465">
    <property type="entry name" value="vWFA_dom_sf"/>
</dbReference>
<feature type="compositionally biased region" description="Low complexity" evidence="1">
    <location>
        <begin position="731"/>
        <end position="743"/>
    </location>
</feature>
<sequence>MWKKFVVIGWGEVGVFVSGRVGGVRDVVEEEEENGRGRSEGFERWFCGDVKCGRMTIVVFLIDSSASMAQKTYQGTAMLDVARSIVELILKQRVRDASARGDRYMLMSFEDFPMNVKAGWRESQSIFQEQLKMLKPHGLTSFGTALGSALRFVNVNRLQTGIDNFGAGRYPFYIEPVVIISITDGNCLTCPQFGAVNEIKVAKPTAIGNELIEEPFRWDQRLYSIVLRLSGNNPVGKISPGMNIPSDNSPIDAMCIATGGRSYCISSHKMLAVCVESIVQKLQQQGIVLRFEKYGPDPTLSLDRTNGVVENGNPKKNGELASVGGKPFNSDNWHNVTCTVYSRASRSYPGHWPIPEAFWPDRSMISLPPRKAHPVISFRCESSEPLVCQDFPFDKYELEPSPLTRFILERKQPGVCWQVFVHNSSVLGSSPAPFGYLKAATNLSCVNLFIMPYNYPLLLPLIEEMKMDSKAKNSHSWRLRLEKYLATVPSYYVQPLKKAFTRLSISHPMLEPDQMQQYSYNILSYIAKVKHMAREEFESLCSTVAASLQISPPLVSLIGVQKRTRLCDGRGMKRISGYSSDMENFHGFQVQVEIPKILIAPSLQFRNPFEIRRGKLFEQVQKMRINLMQQLNVGQIPIFEGGRPGTSIKLQHAEDLHNLPIGQMGNYQEYIKSLEAVGRGPLREVEPQAIRVHAFGNPFKIDKKTMTVDEVGEGNLLGTSPKMETSKKRLSSTGSNVSSSDSSRPPRRKAGPLAADSLSRWRRRRRHSTSSSSSALSDLDLASLSSDLSSEDTQKVTGSGCRQSTSALNGNLEHTLNGDVHEKLLKRSEWSEFSPVEKKSRLDGASRLEESALNEKKLLLGKFVRKLANAEKVMSLQSTEMEDLCIVDRRICLRYALREARRFRRKALIDLITKQLDEMLPDAPINEDL</sequence>
<protein>
    <submittedName>
        <fullName evidence="3">Bm3179</fullName>
    </submittedName>
</protein>
<dbReference type="InterPro" id="IPR051113">
    <property type="entry name" value="Integrator_subunit6"/>
</dbReference>
<dbReference type="InterPro" id="IPR057413">
    <property type="entry name" value="Beta-barrel_INTS6"/>
</dbReference>
<evidence type="ECO:0000256" key="1">
    <source>
        <dbReference type="SAM" id="MobiDB-lite"/>
    </source>
</evidence>
<accession>A0A0H5S5M2</accession>
<organism evidence="3">
    <name type="scientific">Brugia malayi</name>
    <name type="common">Filarial nematode worm</name>
    <dbReference type="NCBI Taxonomy" id="6279"/>
    <lineage>
        <taxon>Eukaryota</taxon>
        <taxon>Metazoa</taxon>
        <taxon>Ecdysozoa</taxon>
        <taxon>Nematoda</taxon>
        <taxon>Chromadorea</taxon>
        <taxon>Rhabditida</taxon>
        <taxon>Spirurina</taxon>
        <taxon>Spiruromorpha</taxon>
        <taxon>Filarioidea</taxon>
        <taxon>Onchocercidae</taxon>
        <taxon>Brugia</taxon>
    </lineage>
</organism>
<feature type="region of interest" description="Disordered" evidence="1">
    <location>
        <begin position="788"/>
        <end position="813"/>
    </location>
</feature>
<proteinExistence type="predicted"/>
<dbReference type="GO" id="GO:0032039">
    <property type="term" value="C:integrator complex"/>
    <property type="evidence" value="ECO:0007669"/>
    <property type="project" value="TreeGrafter"/>
</dbReference>